<keyword evidence="3 4" id="KW-0808">Transferase</keyword>
<dbReference type="PANTHER" id="PTHR48047:SF45">
    <property type="entry name" value="SCOPOLETIN GLUCOSYLTRANSFERASE-LIKE"/>
    <property type="match status" value="1"/>
</dbReference>
<evidence type="ECO:0000313" key="7">
    <source>
        <dbReference type="Proteomes" id="UP000015105"/>
    </source>
</evidence>
<evidence type="ECO:0000256" key="5">
    <source>
        <dbReference type="RuleBase" id="RU362057"/>
    </source>
</evidence>
<dbReference type="STRING" id="200361.A0A453M1N2"/>
<evidence type="ECO:0000256" key="2">
    <source>
        <dbReference type="ARBA" id="ARBA00022676"/>
    </source>
</evidence>
<keyword evidence="7" id="KW-1185">Reference proteome</keyword>
<sequence>SAFVLDLLLHVGRSTLRRSRDAASSPAMAVHDEPLHILFFPFLASGHLIPIADMAALFAGRGVRCTILTTPVNAAIIRSAVDRANDAFAGAGSPAIDIAVVPFPDVGLPPGVENGTALKSQDDRDKFYHAVRLLREPFDRFLANHRTDAVVSDSFFQWSVDAAAERGVPRIAFLGSSMFARACSDSMLRHNPLENAPDDPDALVLLPELPHRVELRRSQMMDPPKMPWHWEFFNSMNAADQRSFGEVFNSFHDLEPDYVEHFQKTLGRRVWLVGPVALASKDMAVRGTDVPSPDAGSCLRWLDAKPSGSVVYVSFGTLTKFAPAEMHQLARALDLSGVNFVWVIGAAAGQDSSEWMPEGFADLIASGDRGFMVRGWAPQMLVLSHPALGGFVTHCGWNSVLEAVTAGVPMVTWPRYADQFNNEKLVVELLKVGVSIGAKDYASGIQAHEVIAGEVIAESIQRLMEGDDIQKKAKDLGLKARSAVEKGGSSYDDVGRLMDVLTARRSSVKIGEDIQAS</sequence>
<dbReference type="Pfam" id="PF00201">
    <property type="entry name" value="UDPGT"/>
    <property type="match status" value="1"/>
</dbReference>
<dbReference type="FunFam" id="3.40.50.2000:FF:000063">
    <property type="entry name" value="Glycosyltransferase"/>
    <property type="match status" value="1"/>
</dbReference>
<reference evidence="6" key="3">
    <citation type="journal article" date="2017" name="Nature">
        <title>Genome sequence of the progenitor of the wheat D genome Aegilops tauschii.</title>
        <authorList>
            <person name="Luo M.C."/>
            <person name="Gu Y.Q."/>
            <person name="Puiu D."/>
            <person name="Wang H."/>
            <person name="Twardziok S.O."/>
            <person name="Deal K.R."/>
            <person name="Huo N."/>
            <person name="Zhu T."/>
            <person name="Wang L."/>
            <person name="Wang Y."/>
            <person name="McGuire P.E."/>
            <person name="Liu S."/>
            <person name="Long H."/>
            <person name="Ramasamy R.K."/>
            <person name="Rodriguez J.C."/>
            <person name="Van S.L."/>
            <person name="Yuan L."/>
            <person name="Wang Z."/>
            <person name="Xia Z."/>
            <person name="Xiao L."/>
            <person name="Anderson O.D."/>
            <person name="Ouyang S."/>
            <person name="Liang Y."/>
            <person name="Zimin A.V."/>
            <person name="Pertea G."/>
            <person name="Qi P."/>
            <person name="Bennetzen J.L."/>
            <person name="Dai X."/>
            <person name="Dawson M.W."/>
            <person name="Muller H.G."/>
            <person name="Kugler K."/>
            <person name="Rivarola-Duarte L."/>
            <person name="Spannagl M."/>
            <person name="Mayer K.F.X."/>
            <person name="Lu F.H."/>
            <person name="Bevan M.W."/>
            <person name="Leroy P."/>
            <person name="Li P."/>
            <person name="You F.M."/>
            <person name="Sun Q."/>
            <person name="Liu Z."/>
            <person name="Lyons E."/>
            <person name="Wicker T."/>
            <person name="Salzberg S.L."/>
            <person name="Devos K.M."/>
            <person name="Dvorak J."/>
        </authorList>
    </citation>
    <scope>NUCLEOTIDE SEQUENCE [LARGE SCALE GENOMIC DNA]</scope>
    <source>
        <strain evidence="6">cv. AL8/78</strain>
    </source>
</reference>
<proteinExistence type="inferred from homology"/>
<protein>
    <recommendedName>
        <fullName evidence="5">Glycosyltransferase</fullName>
        <ecNumber evidence="5">2.4.1.-</ecNumber>
    </recommendedName>
</protein>
<reference evidence="7" key="2">
    <citation type="journal article" date="2017" name="Nat. Plants">
        <title>The Aegilops tauschii genome reveals multiple impacts of transposons.</title>
        <authorList>
            <person name="Zhao G."/>
            <person name="Zou C."/>
            <person name="Li K."/>
            <person name="Wang K."/>
            <person name="Li T."/>
            <person name="Gao L."/>
            <person name="Zhang X."/>
            <person name="Wang H."/>
            <person name="Yang Z."/>
            <person name="Liu X."/>
            <person name="Jiang W."/>
            <person name="Mao L."/>
            <person name="Kong X."/>
            <person name="Jiao Y."/>
            <person name="Jia J."/>
        </authorList>
    </citation>
    <scope>NUCLEOTIDE SEQUENCE [LARGE SCALE GENOMIC DNA]</scope>
    <source>
        <strain evidence="7">cv. AL8/78</strain>
    </source>
</reference>
<evidence type="ECO:0000256" key="4">
    <source>
        <dbReference type="RuleBase" id="RU003718"/>
    </source>
</evidence>
<dbReference type="EnsemblPlants" id="AET5Gv21003300.3">
    <property type="protein sequence ID" value="AET5Gv21003300.3"/>
    <property type="gene ID" value="AET5Gv21003300"/>
</dbReference>
<dbReference type="EnsemblPlants" id="AET5Gv21003300.4">
    <property type="protein sequence ID" value="AET5Gv21003300.4"/>
    <property type="gene ID" value="AET5Gv21003300"/>
</dbReference>
<name>A0A453M1N2_AEGTS</name>
<reference evidence="6" key="5">
    <citation type="journal article" date="2021" name="G3 (Bethesda)">
        <title>Aegilops tauschii genome assembly Aet v5.0 features greater sequence contiguity and improved annotation.</title>
        <authorList>
            <person name="Wang L."/>
            <person name="Zhu T."/>
            <person name="Rodriguez J.C."/>
            <person name="Deal K.R."/>
            <person name="Dubcovsky J."/>
            <person name="McGuire P.E."/>
            <person name="Lux T."/>
            <person name="Spannagl M."/>
            <person name="Mayer K.F.X."/>
            <person name="Baldrich P."/>
            <person name="Meyers B.C."/>
            <person name="Huo N."/>
            <person name="Gu Y.Q."/>
            <person name="Zhou H."/>
            <person name="Devos K.M."/>
            <person name="Bennetzen J.L."/>
            <person name="Unver T."/>
            <person name="Budak H."/>
            <person name="Gulick P.J."/>
            <person name="Galiba G."/>
            <person name="Kalapos B."/>
            <person name="Nelson D.R."/>
            <person name="Li P."/>
            <person name="You F.M."/>
            <person name="Luo M.C."/>
            <person name="Dvorak J."/>
        </authorList>
    </citation>
    <scope>NUCLEOTIDE SEQUENCE [LARGE SCALE GENOMIC DNA]</scope>
    <source>
        <strain evidence="6">cv. AL8/78</strain>
    </source>
</reference>
<organism evidence="6 7">
    <name type="scientific">Aegilops tauschii subsp. strangulata</name>
    <name type="common">Goatgrass</name>
    <dbReference type="NCBI Taxonomy" id="200361"/>
    <lineage>
        <taxon>Eukaryota</taxon>
        <taxon>Viridiplantae</taxon>
        <taxon>Streptophyta</taxon>
        <taxon>Embryophyta</taxon>
        <taxon>Tracheophyta</taxon>
        <taxon>Spermatophyta</taxon>
        <taxon>Magnoliopsida</taxon>
        <taxon>Liliopsida</taxon>
        <taxon>Poales</taxon>
        <taxon>Poaceae</taxon>
        <taxon>BOP clade</taxon>
        <taxon>Pooideae</taxon>
        <taxon>Triticodae</taxon>
        <taxon>Triticeae</taxon>
        <taxon>Triticinae</taxon>
        <taxon>Aegilops</taxon>
    </lineage>
</organism>
<keyword evidence="2 4" id="KW-0328">Glycosyltransferase</keyword>
<reference evidence="7" key="1">
    <citation type="journal article" date="2014" name="Science">
        <title>Ancient hybridizations among the ancestral genomes of bread wheat.</title>
        <authorList>
            <consortium name="International Wheat Genome Sequencing Consortium,"/>
            <person name="Marcussen T."/>
            <person name="Sandve S.R."/>
            <person name="Heier L."/>
            <person name="Spannagl M."/>
            <person name="Pfeifer M."/>
            <person name="Jakobsen K.S."/>
            <person name="Wulff B.B."/>
            <person name="Steuernagel B."/>
            <person name="Mayer K.F."/>
            <person name="Olsen O.A."/>
        </authorList>
    </citation>
    <scope>NUCLEOTIDE SEQUENCE [LARGE SCALE GENOMIC DNA]</scope>
    <source>
        <strain evidence="7">cv. AL8/78</strain>
    </source>
</reference>
<evidence type="ECO:0000313" key="6">
    <source>
        <dbReference type="EnsemblPlants" id="AET5Gv21003300.3"/>
    </source>
</evidence>
<dbReference type="EC" id="2.4.1.-" evidence="5"/>
<dbReference type="Proteomes" id="UP000015105">
    <property type="component" value="Chromosome 5D"/>
</dbReference>
<dbReference type="GO" id="GO:0035251">
    <property type="term" value="F:UDP-glucosyltransferase activity"/>
    <property type="evidence" value="ECO:0007669"/>
    <property type="project" value="TreeGrafter"/>
</dbReference>
<dbReference type="CDD" id="cd03784">
    <property type="entry name" value="GT1_Gtf-like"/>
    <property type="match status" value="1"/>
</dbReference>
<comment type="similarity">
    <text evidence="1 4">Belongs to the UDP-glycosyltransferase family.</text>
</comment>
<evidence type="ECO:0000256" key="1">
    <source>
        <dbReference type="ARBA" id="ARBA00009995"/>
    </source>
</evidence>
<dbReference type="InterPro" id="IPR035595">
    <property type="entry name" value="UDP_glycos_trans_CS"/>
</dbReference>
<dbReference type="Gene3D" id="3.40.50.2000">
    <property type="entry name" value="Glycogen Phosphorylase B"/>
    <property type="match status" value="2"/>
</dbReference>
<dbReference type="Gramene" id="AET5Gv21003300.4">
    <property type="protein sequence ID" value="AET5Gv21003300.4"/>
    <property type="gene ID" value="AET5Gv21003300"/>
</dbReference>
<accession>A0A453M1N2</accession>
<dbReference type="SUPFAM" id="SSF53756">
    <property type="entry name" value="UDP-Glycosyltransferase/glycogen phosphorylase"/>
    <property type="match status" value="1"/>
</dbReference>
<dbReference type="InterPro" id="IPR002213">
    <property type="entry name" value="UDP_glucos_trans"/>
</dbReference>
<dbReference type="FunFam" id="3.40.50.2000:FF:000180">
    <property type="entry name" value="Glycosyltransferase"/>
    <property type="match status" value="1"/>
</dbReference>
<dbReference type="Gramene" id="AET5Gv21003300.3">
    <property type="protein sequence ID" value="AET5Gv21003300.3"/>
    <property type="gene ID" value="AET5Gv21003300"/>
</dbReference>
<evidence type="ECO:0000256" key="3">
    <source>
        <dbReference type="ARBA" id="ARBA00022679"/>
    </source>
</evidence>
<reference evidence="6" key="4">
    <citation type="submission" date="2019-03" db="UniProtKB">
        <authorList>
            <consortium name="EnsemblPlants"/>
        </authorList>
    </citation>
    <scope>IDENTIFICATION</scope>
</reference>
<dbReference type="AlphaFoldDB" id="A0A453M1N2"/>
<dbReference type="PROSITE" id="PS00375">
    <property type="entry name" value="UDPGT"/>
    <property type="match status" value="1"/>
</dbReference>
<dbReference type="PANTHER" id="PTHR48047">
    <property type="entry name" value="GLYCOSYLTRANSFERASE"/>
    <property type="match status" value="1"/>
</dbReference>